<comment type="caution">
    <text evidence="3">The sequence shown here is derived from an EMBL/GenBank/DDBJ whole genome shotgun (WGS) entry which is preliminary data.</text>
</comment>
<gene>
    <name evidence="3" type="ORF">AXG93_942s1140</name>
</gene>
<evidence type="ECO:0000313" key="3">
    <source>
        <dbReference type="EMBL" id="OAE30471.1"/>
    </source>
</evidence>
<feature type="region of interest" description="Disordered" evidence="2">
    <location>
        <begin position="97"/>
        <end position="148"/>
    </location>
</feature>
<protein>
    <submittedName>
        <fullName evidence="3">Uncharacterized protein</fullName>
    </submittedName>
</protein>
<feature type="coiled-coil region" evidence="1">
    <location>
        <begin position="439"/>
        <end position="483"/>
    </location>
</feature>
<evidence type="ECO:0000256" key="1">
    <source>
        <dbReference type="SAM" id="Coils"/>
    </source>
</evidence>
<sequence length="486" mass="54795">MGQTGAIRLTALSGTTVALRSHRAIEEILRLGKFGTGQKSWGVAQEMMAILPLIVRASRLSSWNERCEKTKVTRHKYFGQPPSIGMMKKFLSANKINTDPEDKQINSPSGRTEVPRDRREERSRKRRKLQEIAVTEERERKPIPTNFRTPNARARMKVKARQLILEADSSTESSVAASQVVKRQATRKKNGKAIMTEEVISGRNQGKSSFGEACRSADSVIGHRGGPDGPEEYSIENSGRRSGKDYCAATVGVISDVHGNSYIGDGRVFFSRRDSVGKVNAADMMCRQVIPLLRYLDNKLGKYAGTTNVGSYVELVRNRIRVKVATSHTIAEKKSQLQGPKTKYDILWRRLAKEIELRRSLKKTCESLRADIEVTRCATVKLRHRLEASWIAFNEESRIVDELNADLEKKYQTHATEVAVKVKALTECEAARTIDQELKERLEAKCNEMRSQRSLAEEQLCEMEAKLLEAEEKNRELAEQTNDALT</sequence>
<dbReference type="Proteomes" id="UP000077202">
    <property type="component" value="Unassembled WGS sequence"/>
</dbReference>
<proteinExistence type="predicted"/>
<keyword evidence="4" id="KW-1185">Reference proteome</keyword>
<accession>A0A176WCW2</accession>
<organism evidence="3 4">
    <name type="scientific">Marchantia polymorpha subsp. ruderalis</name>
    <dbReference type="NCBI Taxonomy" id="1480154"/>
    <lineage>
        <taxon>Eukaryota</taxon>
        <taxon>Viridiplantae</taxon>
        <taxon>Streptophyta</taxon>
        <taxon>Embryophyta</taxon>
        <taxon>Marchantiophyta</taxon>
        <taxon>Marchantiopsida</taxon>
        <taxon>Marchantiidae</taxon>
        <taxon>Marchantiales</taxon>
        <taxon>Marchantiaceae</taxon>
        <taxon>Marchantia</taxon>
    </lineage>
</organism>
<keyword evidence="1" id="KW-0175">Coiled coil</keyword>
<reference evidence="3" key="1">
    <citation type="submission" date="2016-03" db="EMBL/GenBank/DDBJ databases">
        <title>Mechanisms controlling the formation of the plant cell surface in tip-growing cells are functionally conserved among land plants.</title>
        <authorList>
            <person name="Honkanen S."/>
            <person name="Jones V.A."/>
            <person name="Morieri G."/>
            <person name="Champion C."/>
            <person name="Hetherington A.J."/>
            <person name="Kelly S."/>
            <person name="Saint-Marcoux D."/>
            <person name="Proust H."/>
            <person name="Prescott H."/>
            <person name="Dolan L."/>
        </authorList>
    </citation>
    <scope>NUCLEOTIDE SEQUENCE [LARGE SCALE GENOMIC DNA]</scope>
    <source>
        <tissue evidence="3">Whole gametophyte</tissue>
    </source>
</reference>
<dbReference type="EMBL" id="LVLJ01001322">
    <property type="protein sequence ID" value="OAE30471.1"/>
    <property type="molecule type" value="Genomic_DNA"/>
</dbReference>
<dbReference type="AlphaFoldDB" id="A0A176WCW2"/>
<feature type="compositionally biased region" description="Basic and acidic residues" evidence="2">
    <location>
        <begin position="113"/>
        <end position="123"/>
    </location>
</feature>
<evidence type="ECO:0000256" key="2">
    <source>
        <dbReference type="SAM" id="MobiDB-lite"/>
    </source>
</evidence>
<evidence type="ECO:0000313" key="4">
    <source>
        <dbReference type="Proteomes" id="UP000077202"/>
    </source>
</evidence>
<name>A0A176WCW2_MARPO</name>
<feature type="region of interest" description="Disordered" evidence="2">
    <location>
        <begin position="219"/>
        <end position="239"/>
    </location>
</feature>